<comment type="caution">
    <text evidence="3">The sequence shown here is derived from an EMBL/GenBank/DDBJ whole genome shotgun (WGS) entry which is preliminary data.</text>
</comment>
<name>A0A368KXJ8_9BACT</name>
<evidence type="ECO:0000313" key="3">
    <source>
        <dbReference type="EMBL" id="RCS55978.1"/>
    </source>
</evidence>
<keyword evidence="2" id="KW-0472">Membrane</keyword>
<keyword evidence="2" id="KW-1133">Transmembrane helix</keyword>
<feature type="region of interest" description="Disordered" evidence="1">
    <location>
        <begin position="1"/>
        <end position="21"/>
    </location>
</feature>
<organism evidence="3 4">
    <name type="scientific">Bremerella cremea</name>
    <dbReference type="NCBI Taxonomy" id="1031537"/>
    <lineage>
        <taxon>Bacteria</taxon>
        <taxon>Pseudomonadati</taxon>
        <taxon>Planctomycetota</taxon>
        <taxon>Planctomycetia</taxon>
        <taxon>Pirellulales</taxon>
        <taxon>Pirellulaceae</taxon>
        <taxon>Bremerella</taxon>
    </lineage>
</organism>
<reference evidence="3 4" key="1">
    <citation type="submission" date="2018-07" db="EMBL/GenBank/DDBJ databases">
        <title>Comparative genomes isolates from brazilian mangrove.</title>
        <authorList>
            <person name="De Araujo J.E."/>
            <person name="Taketani R.G."/>
            <person name="Silva M.C.P."/>
            <person name="Lourenco M.V."/>
            <person name="Oliveira V.M."/>
            <person name="Andreote F.D."/>
        </authorList>
    </citation>
    <scope>NUCLEOTIDE SEQUENCE [LARGE SCALE GENOMIC DNA]</scope>
    <source>
        <strain evidence="3 4">HEX PRIS-MGV</strain>
    </source>
</reference>
<feature type="transmembrane region" description="Helical" evidence="2">
    <location>
        <begin position="68"/>
        <end position="93"/>
    </location>
</feature>
<gene>
    <name evidence="3" type="ORF">DTL42_00890</name>
</gene>
<evidence type="ECO:0008006" key="5">
    <source>
        <dbReference type="Google" id="ProtNLM"/>
    </source>
</evidence>
<feature type="transmembrane region" description="Helical" evidence="2">
    <location>
        <begin position="33"/>
        <end position="62"/>
    </location>
</feature>
<protein>
    <recommendedName>
        <fullName evidence="5">DUF4190 domain-containing protein</fullName>
    </recommendedName>
</protein>
<dbReference type="AlphaFoldDB" id="A0A368KXJ8"/>
<evidence type="ECO:0000256" key="1">
    <source>
        <dbReference type="SAM" id="MobiDB-lite"/>
    </source>
</evidence>
<keyword evidence="2" id="KW-0812">Transmembrane</keyword>
<accession>A0A368KXJ8</accession>
<sequence>MCCFRRHHHHKNRTQPTADHPAKHRSLNLMGAWGFGVSLFGLLFTFGLLCPLGFLLSFFGLFSPRRGFAVAGLILGGIGTLFVAAGIGTIAVAASTFHHYRVEVPKIEQTRAVLNTACVEIESYRQENGNLPEGIEGNKLVLKFEDAFGNSVRYEPEDNGDYGIRSAGHDGRFDTSDDLRVLNSKEGLSQQIATSHTANDFGHRRPSRHFSCRW</sequence>
<dbReference type="OrthoDB" id="270731at2"/>
<proteinExistence type="predicted"/>
<dbReference type="SUPFAM" id="SSF54523">
    <property type="entry name" value="Pili subunits"/>
    <property type="match status" value="1"/>
</dbReference>
<dbReference type="RefSeq" id="WP_114366787.1">
    <property type="nucleotide sequence ID" value="NZ_QPEX01000006.1"/>
</dbReference>
<evidence type="ECO:0000313" key="4">
    <source>
        <dbReference type="Proteomes" id="UP000253562"/>
    </source>
</evidence>
<feature type="compositionally biased region" description="Basic residues" evidence="1">
    <location>
        <begin position="1"/>
        <end position="13"/>
    </location>
</feature>
<evidence type="ECO:0000256" key="2">
    <source>
        <dbReference type="SAM" id="Phobius"/>
    </source>
</evidence>
<dbReference type="Proteomes" id="UP000253562">
    <property type="component" value="Unassembled WGS sequence"/>
</dbReference>
<dbReference type="InterPro" id="IPR045584">
    <property type="entry name" value="Pilin-like"/>
</dbReference>
<dbReference type="EMBL" id="QPEX01000006">
    <property type="protein sequence ID" value="RCS55978.1"/>
    <property type="molecule type" value="Genomic_DNA"/>
</dbReference>